<keyword evidence="2" id="KW-0812">Transmembrane</keyword>
<dbReference type="AlphaFoldDB" id="A0AAE6TXQ9"/>
<evidence type="ECO:0000256" key="2">
    <source>
        <dbReference type="SAM" id="Phobius"/>
    </source>
</evidence>
<evidence type="ECO:0000313" key="4">
    <source>
        <dbReference type="EMBL" id="QFX92310.1"/>
    </source>
</evidence>
<sequence length="286" mass="30990">MLFLFVKVGEVRILLKRMKYVSILLCSLFVVVCSLSLTPRADGLINYSQNNDTHIGLNVQGRLNVPIINPFTPNDNSNIGDNGAAGENNDQTALDYVPKELTFQSLRDPNFADSPLTADGTSVSKDGNQNNFVFAQVHDFGETGPMALKATLRPDQNGNGFTNDQGGALPGAFIKLSNTQLFQYNIGDVIYNNISSPASPDNIGTTTITTDADAPVMLSNTDNGPADQSSTPVGSFGVYELAWTLDNMRLEVPFDSNSFTGQAKMPSQNTEYNGTIDWNYSPQVNN</sequence>
<evidence type="ECO:0000259" key="3">
    <source>
        <dbReference type="Pfam" id="PF13731"/>
    </source>
</evidence>
<evidence type="ECO:0000256" key="1">
    <source>
        <dbReference type="SAM" id="MobiDB-lite"/>
    </source>
</evidence>
<gene>
    <name evidence="4" type="ORF">LF543_01395</name>
</gene>
<feature type="transmembrane region" description="Helical" evidence="2">
    <location>
        <begin position="20"/>
        <end position="38"/>
    </location>
</feature>
<reference evidence="4 5" key="1">
    <citation type="submission" date="2019-10" db="EMBL/GenBank/DDBJ databases">
        <title>Genome sequencing of Lactobacillus fructivorans.</title>
        <authorList>
            <person name="Kim K."/>
        </authorList>
    </citation>
    <scope>NUCLEOTIDE SEQUENCE [LARGE SCALE GENOMIC DNA]</scope>
    <source>
        <strain evidence="4 5">LF543</strain>
    </source>
</reference>
<keyword evidence="2" id="KW-1133">Transmembrane helix</keyword>
<keyword evidence="2" id="KW-0472">Membrane</keyword>
<dbReference type="Proteomes" id="UP000327194">
    <property type="component" value="Chromosome"/>
</dbReference>
<name>A0AAE6TXQ9_9LACO</name>
<dbReference type="EMBL" id="CP045562">
    <property type="protein sequence ID" value="QFX92310.1"/>
    <property type="molecule type" value="Genomic_DNA"/>
</dbReference>
<accession>A0AAE6TXQ9</accession>
<dbReference type="InterPro" id="IPR027994">
    <property type="entry name" value="WxL_dom"/>
</dbReference>
<dbReference type="Pfam" id="PF13731">
    <property type="entry name" value="WxL"/>
    <property type="match status" value="1"/>
</dbReference>
<dbReference type="KEGG" id="lfv:LF543_01395"/>
<evidence type="ECO:0000313" key="5">
    <source>
        <dbReference type="Proteomes" id="UP000327194"/>
    </source>
</evidence>
<feature type="domain" description="WxL" evidence="3">
    <location>
        <begin position="64"/>
        <end position="279"/>
    </location>
</feature>
<organism evidence="4 5">
    <name type="scientific">Fructilactobacillus fructivorans</name>
    <dbReference type="NCBI Taxonomy" id="1614"/>
    <lineage>
        <taxon>Bacteria</taxon>
        <taxon>Bacillati</taxon>
        <taxon>Bacillota</taxon>
        <taxon>Bacilli</taxon>
        <taxon>Lactobacillales</taxon>
        <taxon>Lactobacillaceae</taxon>
        <taxon>Fructilactobacillus</taxon>
    </lineage>
</organism>
<proteinExistence type="predicted"/>
<protein>
    <recommendedName>
        <fullName evidence="3">WxL domain-containing protein</fullName>
    </recommendedName>
</protein>
<feature type="region of interest" description="Disordered" evidence="1">
    <location>
        <begin position="265"/>
        <end position="286"/>
    </location>
</feature>